<dbReference type="PANTHER" id="PTHR34980">
    <property type="entry name" value="INNER MEMBRANE PROTEIN-RELATED-RELATED"/>
    <property type="match status" value="1"/>
</dbReference>
<keyword evidence="1" id="KW-0812">Transmembrane</keyword>
<dbReference type="Pfam" id="PF05656">
    <property type="entry name" value="DUF805"/>
    <property type="match status" value="1"/>
</dbReference>
<dbReference type="GO" id="GO:0005886">
    <property type="term" value="C:plasma membrane"/>
    <property type="evidence" value="ECO:0007669"/>
    <property type="project" value="TreeGrafter"/>
</dbReference>
<protein>
    <submittedName>
        <fullName evidence="2">Uncharacterized membrane protein YhaH, DUF805 family</fullName>
    </submittedName>
</protein>
<name>A0A1G6X3S4_9BRAD</name>
<dbReference type="EMBL" id="FMZW01000014">
    <property type="protein sequence ID" value="SDD72749.1"/>
    <property type="molecule type" value="Genomic_DNA"/>
</dbReference>
<dbReference type="Proteomes" id="UP000199245">
    <property type="component" value="Unassembled WGS sequence"/>
</dbReference>
<feature type="transmembrane region" description="Helical" evidence="1">
    <location>
        <begin position="89"/>
        <end position="109"/>
    </location>
</feature>
<feature type="transmembrane region" description="Helical" evidence="1">
    <location>
        <begin position="21"/>
        <end position="40"/>
    </location>
</feature>
<evidence type="ECO:0000313" key="3">
    <source>
        <dbReference type="Proteomes" id="UP000199245"/>
    </source>
</evidence>
<feature type="transmembrane region" description="Helical" evidence="1">
    <location>
        <begin position="60"/>
        <end position="77"/>
    </location>
</feature>
<organism evidence="2 3">
    <name type="scientific">Bradyrhizobium brasilense</name>
    <dbReference type="NCBI Taxonomy" id="1419277"/>
    <lineage>
        <taxon>Bacteria</taxon>
        <taxon>Pseudomonadati</taxon>
        <taxon>Pseudomonadota</taxon>
        <taxon>Alphaproteobacteria</taxon>
        <taxon>Hyphomicrobiales</taxon>
        <taxon>Nitrobacteraceae</taxon>
        <taxon>Bradyrhizobium</taxon>
    </lineage>
</organism>
<keyword evidence="1" id="KW-0472">Membrane</keyword>
<dbReference type="PANTHER" id="PTHR34980:SF1">
    <property type="entry name" value="INNER MEMBRANE PROTEIN"/>
    <property type="match status" value="1"/>
</dbReference>
<proteinExistence type="predicted"/>
<keyword evidence="1" id="KW-1133">Transmembrane helix</keyword>
<reference evidence="2 3" key="1">
    <citation type="submission" date="2016-10" db="EMBL/GenBank/DDBJ databases">
        <authorList>
            <person name="de Groot N.N."/>
        </authorList>
    </citation>
    <scope>NUCLEOTIDE SEQUENCE [LARGE SCALE GENOMIC DNA]</scope>
    <source>
        <strain evidence="2 3">R5</strain>
    </source>
</reference>
<gene>
    <name evidence="2" type="ORF">SAMN05216337_1014139</name>
</gene>
<dbReference type="AlphaFoldDB" id="A0A1G6X3S4"/>
<dbReference type="RefSeq" id="WP_092083443.1">
    <property type="nucleotide sequence ID" value="NZ_FMZW01000014.1"/>
</dbReference>
<evidence type="ECO:0000256" key="1">
    <source>
        <dbReference type="SAM" id="Phobius"/>
    </source>
</evidence>
<sequence>MLSTFSWFFLSVKGRISRQEFGLGFFGLVLVDMLVIRIGARLDPGPRYYDSSPPADDLSVLRLLLMLSLWPFAAILVKRLHDLNVSGWWALTILAVPHLAAALHVKYWIPYLALVATLSVLPGSKGDNRFGRDPLARAGI</sequence>
<accession>A0A1G6X3S4</accession>
<dbReference type="InterPro" id="IPR008523">
    <property type="entry name" value="DUF805"/>
</dbReference>
<evidence type="ECO:0000313" key="2">
    <source>
        <dbReference type="EMBL" id="SDD72749.1"/>
    </source>
</evidence>